<sequence length="203" mass="22590">MDTHTFPEHGRLTCRECFKGTSCNEIDIGDWHVVNDPGAWGSASPAVIVLGFSKGFTQANAFRGERFEDVPFKKIRHRLDIALRKIGIIASPDTSESFDLRFEGDEKNFAFGSLVRCSLSRLNRKTGKYECTGQIMTQAFREPAKEIVRTCAERYLRSLPSSVKVAVLLGTSDAYIKSCRSLIRSLNPSTFSDINPVAYRAAG</sequence>
<proteinExistence type="predicted"/>
<accession>A0A1U9LK74</accession>
<evidence type="ECO:0000313" key="1">
    <source>
        <dbReference type="EMBL" id="AQT06690.1"/>
    </source>
</evidence>
<dbReference type="Proteomes" id="UP000189055">
    <property type="component" value="Plasmid pAC1084_1"/>
</dbReference>
<protein>
    <submittedName>
        <fullName evidence="1">Uncharacterized protein</fullName>
    </submittedName>
</protein>
<evidence type="ECO:0000313" key="2">
    <source>
        <dbReference type="Proteomes" id="UP000189055"/>
    </source>
</evidence>
<name>A0A1U9LK74_9PROT</name>
<organism evidence="1 2">
    <name type="scientific">Acetobacter persici</name>
    <dbReference type="NCBI Taxonomy" id="1076596"/>
    <lineage>
        <taxon>Bacteria</taxon>
        <taxon>Pseudomonadati</taxon>
        <taxon>Pseudomonadota</taxon>
        <taxon>Alphaproteobacteria</taxon>
        <taxon>Acetobacterales</taxon>
        <taxon>Acetobacteraceae</taxon>
        <taxon>Acetobacter</taxon>
    </lineage>
</organism>
<gene>
    <name evidence="1" type="ORF">A0U91_16950</name>
</gene>
<reference evidence="1 2" key="1">
    <citation type="submission" date="2016-03" db="EMBL/GenBank/DDBJ databases">
        <title>Acetic acid bacteria sequencing.</title>
        <authorList>
            <person name="Brandt J."/>
            <person name="Jakob F."/>
            <person name="Vogel R.F."/>
        </authorList>
    </citation>
    <scope>NUCLEOTIDE SEQUENCE [LARGE SCALE GENOMIC DNA]</scope>
    <source>
        <strain evidence="1 2">TMW2.1084</strain>
        <plasmid evidence="2">pac1084_1</plasmid>
    </source>
</reference>
<dbReference type="EMBL" id="CP014688">
    <property type="protein sequence ID" value="AQT06690.1"/>
    <property type="molecule type" value="Genomic_DNA"/>
</dbReference>
<dbReference type="AlphaFoldDB" id="A0A1U9LK74"/>
<geneLocation type="plasmid" evidence="2">
    <name>pac1084_1</name>
</geneLocation>
<dbReference type="KEGG" id="aper:A0U91_16950"/>
<keyword evidence="1" id="KW-0614">Plasmid</keyword>